<evidence type="ECO:0000313" key="2">
    <source>
        <dbReference type="Proteomes" id="UP001526430"/>
    </source>
</evidence>
<sequence length="81" mass="9121">MTNRPEAIDPAAPDGRVPFHRLTEAERAEVMARMHKNFRNPSAEIREFYATIGQRTGASGIDEKGRLVRQRADGSLEVLEE</sequence>
<dbReference type="Proteomes" id="UP001526430">
    <property type="component" value="Unassembled WGS sequence"/>
</dbReference>
<dbReference type="EMBL" id="JAPFQI010000022">
    <property type="protein sequence ID" value="MCW8087821.1"/>
    <property type="molecule type" value="Genomic_DNA"/>
</dbReference>
<accession>A0ABT3P082</accession>
<keyword evidence="2" id="KW-1185">Reference proteome</keyword>
<name>A0ABT3P082_9PROT</name>
<gene>
    <name evidence="1" type="ORF">OF850_19625</name>
</gene>
<proteinExistence type="predicted"/>
<evidence type="ECO:0000313" key="1">
    <source>
        <dbReference type="EMBL" id="MCW8087821.1"/>
    </source>
</evidence>
<reference evidence="1 2" key="1">
    <citation type="submission" date="2022-10" db="EMBL/GenBank/DDBJ databases">
        <title>Roseococcus glaciei nov., sp. nov., isolated from glacier.</title>
        <authorList>
            <person name="Liu Q."/>
            <person name="Xin Y.-H."/>
        </authorList>
    </citation>
    <scope>NUCLEOTIDE SEQUENCE [LARGE SCALE GENOMIC DNA]</scope>
    <source>
        <strain evidence="1 2">MDT2-1-1</strain>
    </source>
</reference>
<protein>
    <submittedName>
        <fullName evidence="1">Uncharacterized protein</fullName>
    </submittedName>
</protein>
<organism evidence="1 2">
    <name type="scientific">Sabulicella glaciei</name>
    <dbReference type="NCBI Taxonomy" id="2984948"/>
    <lineage>
        <taxon>Bacteria</taxon>
        <taxon>Pseudomonadati</taxon>
        <taxon>Pseudomonadota</taxon>
        <taxon>Alphaproteobacteria</taxon>
        <taxon>Acetobacterales</taxon>
        <taxon>Acetobacteraceae</taxon>
        <taxon>Sabulicella</taxon>
    </lineage>
</organism>
<comment type="caution">
    <text evidence="1">The sequence shown here is derived from an EMBL/GenBank/DDBJ whole genome shotgun (WGS) entry which is preliminary data.</text>
</comment>
<dbReference type="RefSeq" id="WP_301592027.1">
    <property type="nucleotide sequence ID" value="NZ_JAPFQI010000022.1"/>
</dbReference>